<evidence type="ECO:0000313" key="1">
    <source>
        <dbReference type="EMBL" id="GAA1435370.1"/>
    </source>
</evidence>
<protein>
    <submittedName>
        <fullName evidence="1">Uncharacterized protein</fullName>
    </submittedName>
</protein>
<evidence type="ECO:0000313" key="2">
    <source>
        <dbReference type="Proteomes" id="UP001500973"/>
    </source>
</evidence>
<dbReference type="Proteomes" id="UP001500973">
    <property type="component" value="Unassembled WGS sequence"/>
</dbReference>
<organism evidence="1 2">
    <name type="scientific">Streptomyces thermospinosisporus</name>
    <dbReference type="NCBI Taxonomy" id="161482"/>
    <lineage>
        <taxon>Bacteria</taxon>
        <taxon>Bacillati</taxon>
        <taxon>Actinomycetota</taxon>
        <taxon>Actinomycetes</taxon>
        <taxon>Kitasatosporales</taxon>
        <taxon>Streptomycetaceae</taxon>
        <taxon>Streptomyces</taxon>
    </lineage>
</organism>
<name>A0ABN1Z7I5_9ACTN</name>
<dbReference type="RefSeq" id="WP_344016565.1">
    <property type="nucleotide sequence ID" value="NZ_BAAAIZ010000128.1"/>
</dbReference>
<sequence length="148" mass="16023">MPSAPLNVPVEGTVTHSPEGPMLRLTRRLDGHDTFLTGSLDIADSSIPVRILTLDDVTVLRPTSEFPAPADGEHWHGRLHLPHGLRPRSVPPDLNAAADQEGRSLDALDEAELRYALTFLSEATTPDIRQARIEAVVSALPATIGRTQ</sequence>
<proteinExistence type="predicted"/>
<reference evidence="1 2" key="1">
    <citation type="journal article" date="2019" name="Int. J. Syst. Evol. Microbiol.">
        <title>The Global Catalogue of Microorganisms (GCM) 10K type strain sequencing project: providing services to taxonomists for standard genome sequencing and annotation.</title>
        <authorList>
            <consortium name="The Broad Institute Genomics Platform"/>
            <consortium name="The Broad Institute Genome Sequencing Center for Infectious Disease"/>
            <person name="Wu L."/>
            <person name="Ma J."/>
        </authorList>
    </citation>
    <scope>NUCLEOTIDE SEQUENCE [LARGE SCALE GENOMIC DNA]</scope>
    <source>
        <strain evidence="1 2">JCM 11756</strain>
    </source>
</reference>
<gene>
    <name evidence="1" type="ORF">GCM10009601_61330</name>
</gene>
<keyword evidence="2" id="KW-1185">Reference proteome</keyword>
<accession>A0ABN1Z7I5</accession>
<comment type="caution">
    <text evidence="1">The sequence shown here is derived from an EMBL/GenBank/DDBJ whole genome shotgun (WGS) entry which is preliminary data.</text>
</comment>
<dbReference type="EMBL" id="BAAAIZ010000128">
    <property type="protein sequence ID" value="GAA1435370.1"/>
    <property type="molecule type" value="Genomic_DNA"/>
</dbReference>